<dbReference type="Proteomes" id="UP000677228">
    <property type="component" value="Unassembled WGS sequence"/>
</dbReference>
<dbReference type="EMBL" id="CAJOBC010112156">
    <property type="protein sequence ID" value="CAF4533695.1"/>
    <property type="molecule type" value="Genomic_DNA"/>
</dbReference>
<evidence type="ECO:0000313" key="1">
    <source>
        <dbReference type="EMBL" id="CAF1284333.1"/>
    </source>
</evidence>
<organism evidence="2 5">
    <name type="scientific">Didymodactylos carnosus</name>
    <dbReference type="NCBI Taxonomy" id="1234261"/>
    <lineage>
        <taxon>Eukaryota</taxon>
        <taxon>Metazoa</taxon>
        <taxon>Spiralia</taxon>
        <taxon>Gnathifera</taxon>
        <taxon>Rotifera</taxon>
        <taxon>Eurotatoria</taxon>
        <taxon>Bdelloidea</taxon>
        <taxon>Philodinida</taxon>
        <taxon>Philodinidae</taxon>
        <taxon>Didymodactylos</taxon>
    </lineage>
</organism>
<dbReference type="EMBL" id="CAJNOK010018549">
    <property type="protein sequence ID" value="CAF1284333.1"/>
    <property type="molecule type" value="Genomic_DNA"/>
</dbReference>
<accession>A0A816DDB2</accession>
<proteinExistence type="predicted"/>
<evidence type="ECO:0000313" key="4">
    <source>
        <dbReference type="EMBL" id="CAF4533695.1"/>
    </source>
</evidence>
<dbReference type="SUPFAM" id="SSF56399">
    <property type="entry name" value="ADP-ribosylation"/>
    <property type="match status" value="1"/>
</dbReference>
<dbReference type="Gene3D" id="3.90.176.10">
    <property type="entry name" value="Toxin ADP-ribosyltransferase, Chain A, domain 1"/>
    <property type="match status" value="1"/>
</dbReference>
<evidence type="ECO:0000313" key="3">
    <source>
        <dbReference type="EMBL" id="CAF4089275.1"/>
    </source>
</evidence>
<dbReference type="Proteomes" id="UP000681722">
    <property type="component" value="Unassembled WGS sequence"/>
</dbReference>
<gene>
    <name evidence="2" type="ORF">GPM918_LOCUS44441</name>
    <name evidence="1" type="ORF">OVA965_LOCUS27794</name>
    <name evidence="4" type="ORF">SRO942_LOCUS46297</name>
    <name evidence="3" type="ORF">TMI583_LOCUS28541</name>
</gene>
<feature type="non-terminal residue" evidence="2">
    <location>
        <position position="1"/>
    </location>
</feature>
<evidence type="ECO:0000313" key="2">
    <source>
        <dbReference type="EMBL" id="CAF1632632.1"/>
    </source>
</evidence>
<dbReference type="EMBL" id="CAJOBA010040114">
    <property type="protein sequence ID" value="CAF4089275.1"/>
    <property type="molecule type" value="Genomic_DNA"/>
</dbReference>
<dbReference type="EMBL" id="CAJNOQ010044161">
    <property type="protein sequence ID" value="CAF1632632.1"/>
    <property type="molecule type" value="Genomic_DNA"/>
</dbReference>
<dbReference type="PROSITE" id="PS51996">
    <property type="entry name" value="TR_MART"/>
    <property type="match status" value="1"/>
</dbReference>
<dbReference type="Proteomes" id="UP000682733">
    <property type="component" value="Unassembled WGS sequence"/>
</dbReference>
<keyword evidence="5" id="KW-1185">Reference proteome</keyword>
<sequence>LFNQLSQLHSDYVKTLKRSNEKNFSVYRGQQLSIAELKKLQDNIGGLISVMTFLSTTTSSSTAVDFAGDGYGRPYFESIFMEIEINLNVVTTPFANISKLSHLETENEVLFSVGTIFRIDCVERHTSTLWYVKLTLCEEDNKEVKCLIDHFKSGIGQFRTTEHSFAIFGSILCEMGEYEKAKQYYFILLRELEENHPLIVSIYESLACVCAAQADKWCVSTREKYIPLVTTGELITKTFRVIFFARDHR</sequence>
<dbReference type="Proteomes" id="UP000663829">
    <property type="component" value="Unassembled WGS sequence"/>
</dbReference>
<evidence type="ECO:0000313" key="5">
    <source>
        <dbReference type="Proteomes" id="UP000663829"/>
    </source>
</evidence>
<comment type="caution">
    <text evidence="2">The sequence shown here is derived from an EMBL/GenBank/DDBJ whole genome shotgun (WGS) entry which is preliminary data.</text>
</comment>
<protein>
    <submittedName>
        <fullName evidence="2">Uncharacterized protein</fullName>
    </submittedName>
</protein>
<name>A0A816DDB2_9BILA</name>
<dbReference type="AlphaFoldDB" id="A0A816DDB2"/>
<reference evidence="2" key="1">
    <citation type="submission" date="2021-02" db="EMBL/GenBank/DDBJ databases">
        <authorList>
            <person name="Nowell W R."/>
        </authorList>
    </citation>
    <scope>NUCLEOTIDE SEQUENCE</scope>
</reference>